<sequence length="464" mass="47805">MPLMSADRRLDRRAVLGAGLAAGVAALAGCGDKADPAGVTPSGSAEATAADGVTGDAAAGGAGLGPASASASAPGQQVLAAPYSRRLVEILQQNLVPTSANPKHPGYAGAVVLTNVGGKVTTHAAVGDALRYGSGAVELPARSRVAMRPDSIFDVASVTKIFTTILAVQQADRGKLELSAPVAQYLPAFDGPGKAAVTVQMLLTHTSGLPVGPSIPDTSKQPDVTARWDYIIARPLADGVAPGSLFRYTSLGLLLTQKILEKITGKPLDQQVKNDLTGPLGLRDTGFKPLGWLSAADQANRLVATDARTSRGLLRGTVHDDICNVLGGVAGSAGIFTTAADLSVIGQMLLGGGQYNGKRLISDGAVRNMFTNKNAGLPATDVDRPNRTSTHGIGFELDQPWFMGRLAGPGTFGHTGFTGCELVVEPRRKLVLVLLTNRAHPNWSWANPDPTRVAVADAIAAAMP</sequence>
<dbReference type="Proteomes" id="UP000660611">
    <property type="component" value="Unassembled WGS sequence"/>
</dbReference>
<comment type="caution">
    <text evidence="3">The sequence shown here is derived from an EMBL/GenBank/DDBJ whole genome shotgun (WGS) entry which is preliminary data.</text>
</comment>
<keyword evidence="1" id="KW-0378">Hydrolase</keyword>
<dbReference type="PANTHER" id="PTHR43283">
    <property type="entry name" value="BETA-LACTAMASE-RELATED"/>
    <property type="match status" value="1"/>
</dbReference>
<dbReference type="InterPro" id="IPR012338">
    <property type="entry name" value="Beta-lactam/transpept-like"/>
</dbReference>
<evidence type="ECO:0000256" key="1">
    <source>
        <dbReference type="ARBA" id="ARBA00022801"/>
    </source>
</evidence>
<evidence type="ECO:0000313" key="3">
    <source>
        <dbReference type="EMBL" id="GIG48591.1"/>
    </source>
</evidence>
<dbReference type="PROSITE" id="PS51318">
    <property type="entry name" value="TAT"/>
    <property type="match status" value="1"/>
</dbReference>
<feature type="domain" description="Beta-lactamase-related" evidence="2">
    <location>
        <begin position="106"/>
        <end position="449"/>
    </location>
</feature>
<dbReference type="SUPFAM" id="SSF56601">
    <property type="entry name" value="beta-lactamase/transpeptidase-like"/>
    <property type="match status" value="1"/>
</dbReference>
<protein>
    <recommendedName>
        <fullName evidence="2">Beta-lactamase-related domain-containing protein</fullName>
    </recommendedName>
</protein>
<accession>A0A919PSK6</accession>
<keyword evidence="4" id="KW-1185">Reference proteome</keyword>
<dbReference type="InterPro" id="IPR050789">
    <property type="entry name" value="Diverse_Enzym_Activities"/>
</dbReference>
<evidence type="ECO:0000313" key="4">
    <source>
        <dbReference type="Proteomes" id="UP000660611"/>
    </source>
</evidence>
<organism evidence="3 4">
    <name type="scientific">Dactylosporangium siamense</name>
    <dbReference type="NCBI Taxonomy" id="685454"/>
    <lineage>
        <taxon>Bacteria</taxon>
        <taxon>Bacillati</taxon>
        <taxon>Actinomycetota</taxon>
        <taxon>Actinomycetes</taxon>
        <taxon>Micromonosporales</taxon>
        <taxon>Micromonosporaceae</taxon>
        <taxon>Dactylosporangium</taxon>
    </lineage>
</organism>
<proteinExistence type="predicted"/>
<dbReference type="InterPro" id="IPR001466">
    <property type="entry name" value="Beta-lactam-related"/>
</dbReference>
<dbReference type="AlphaFoldDB" id="A0A919PSK6"/>
<dbReference type="EMBL" id="BONQ01000106">
    <property type="protein sequence ID" value="GIG48591.1"/>
    <property type="molecule type" value="Genomic_DNA"/>
</dbReference>
<dbReference type="InterPro" id="IPR006311">
    <property type="entry name" value="TAT_signal"/>
</dbReference>
<name>A0A919PSK6_9ACTN</name>
<gene>
    <name evidence="3" type="ORF">Dsi01nite_066320</name>
</gene>
<evidence type="ECO:0000259" key="2">
    <source>
        <dbReference type="Pfam" id="PF00144"/>
    </source>
</evidence>
<dbReference type="Pfam" id="PF00144">
    <property type="entry name" value="Beta-lactamase"/>
    <property type="match status" value="1"/>
</dbReference>
<dbReference type="GO" id="GO:0016787">
    <property type="term" value="F:hydrolase activity"/>
    <property type="evidence" value="ECO:0007669"/>
    <property type="project" value="UniProtKB-KW"/>
</dbReference>
<dbReference type="PANTHER" id="PTHR43283:SF11">
    <property type="entry name" value="BETA-LACTAMASE-RELATED DOMAIN-CONTAINING PROTEIN"/>
    <property type="match status" value="1"/>
</dbReference>
<reference evidence="3" key="1">
    <citation type="submission" date="2021-01" db="EMBL/GenBank/DDBJ databases">
        <title>Whole genome shotgun sequence of Dactylosporangium siamense NBRC 106093.</title>
        <authorList>
            <person name="Komaki H."/>
            <person name="Tamura T."/>
        </authorList>
    </citation>
    <scope>NUCLEOTIDE SEQUENCE</scope>
    <source>
        <strain evidence="3">NBRC 106093</strain>
    </source>
</reference>
<dbReference type="Gene3D" id="3.40.710.10">
    <property type="entry name" value="DD-peptidase/beta-lactamase superfamily"/>
    <property type="match status" value="1"/>
</dbReference>